<sequence>MLDKIHLFVPFRADAIATSTGKRGNELLMVDLEALGVPLRATSVLSDGKGGYQVEDISHAWESLSTGFTPLAFKVFHQSLGKRIQPGVELKASPAKLLQGHNVFGPTSIRKGGEVMLKWLAGSYPKLSALLDWQSAEVYGIDCTYSARLPDQRTALQLVQALRGVSNGQTRNRGDDYETTAYWGSKETRLRKLKAYLKGPEFRRQLDDAIKAARAYGGANFVPSQAFAAHRLLAVLQNPALQEWAENLLRLEATVMHRWLERRNIPTNLWALCDYQERLEEQGSCFIQWCWEQVTKELFAAFEGISMRVINDEKVLAALKAKFTKQGGRWTKAKIDKATGATIPSVFVPGPANETVALNLFRTYRSIKDYGWQETMDSMSRRTFYDHVGKICECGLSKAALQKLKMDDQKNNVVPILRFLQVDFSAQRPGWYVEPSVEAA</sequence>
<dbReference type="Pfam" id="PF05155">
    <property type="entry name" value="G2P_X_C"/>
    <property type="match status" value="1"/>
</dbReference>
<accession>A0AA42HBB2</accession>
<dbReference type="AlphaFoldDB" id="A0AA42HBB2"/>
<reference evidence="3" key="1">
    <citation type="submission" date="2022-09" db="EMBL/GenBank/DDBJ databases">
        <title>Intensive care unit water sources are persistently colonized with multi-drug resistant bacteria and are the site of extensive horizontal gene transfer of antibiotic resistance genes.</title>
        <authorList>
            <person name="Diorio-Toth L."/>
        </authorList>
    </citation>
    <scope>NUCLEOTIDE SEQUENCE</scope>
    <source>
        <strain evidence="3">GD04147</strain>
    </source>
</reference>
<dbReference type="GO" id="GO:0006260">
    <property type="term" value="P:DNA replication"/>
    <property type="evidence" value="ECO:0007669"/>
    <property type="project" value="InterPro"/>
</dbReference>
<dbReference type="InterPro" id="IPR022688">
    <property type="entry name" value="G2P_C"/>
</dbReference>
<feature type="domain" description="Replication-associated protein G2P N-terminal" evidence="1">
    <location>
        <begin position="1"/>
        <end position="265"/>
    </location>
</feature>
<dbReference type="EMBL" id="JAODZE010000053">
    <property type="protein sequence ID" value="MDH0149193.1"/>
    <property type="molecule type" value="Genomic_DNA"/>
</dbReference>
<proteinExistence type="predicted"/>
<feature type="domain" description="Replication-associated protein G2P C-terminal" evidence="2">
    <location>
        <begin position="355"/>
        <end position="436"/>
    </location>
</feature>
<evidence type="ECO:0000313" key="4">
    <source>
        <dbReference type="Proteomes" id="UP001158076"/>
    </source>
</evidence>
<evidence type="ECO:0000313" key="3">
    <source>
        <dbReference type="EMBL" id="MDH0149193.1"/>
    </source>
</evidence>
<protein>
    <submittedName>
        <fullName evidence="3">Phage/plasmid replication protein, II/X family</fullName>
    </submittedName>
</protein>
<comment type="caution">
    <text evidence="3">The sequence shown here is derived from an EMBL/GenBank/DDBJ whole genome shotgun (WGS) entry which is preliminary data.</text>
</comment>
<gene>
    <name evidence="3" type="ORF">N7335_22660</name>
</gene>
<dbReference type="Proteomes" id="UP001158076">
    <property type="component" value="Unassembled WGS sequence"/>
</dbReference>
<evidence type="ECO:0000259" key="1">
    <source>
        <dbReference type="Pfam" id="PF05144"/>
    </source>
</evidence>
<dbReference type="NCBIfam" id="TIGR01629">
    <property type="entry name" value="rep_II_X"/>
    <property type="match status" value="2"/>
</dbReference>
<name>A0AA42HBB2_STUST</name>
<dbReference type="Pfam" id="PF05144">
    <property type="entry name" value="Phage_CRI"/>
    <property type="match status" value="1"/>
</dbReference>
<dbReference type="InterPro" id="IPR022686">
    <property type="entry name" value="G2P_N"/>
</dbReference>
<evidence type="ECO:0000259" key="2">
    <source>
        <dbReference type="Pfam" id="PF05155"/>
    </source>
</evidence>
<organism evidence="3 4">
    <name type="scientific">Stutzerimonas stutzeri</name>
    <name type="common">Pseudomonas stutzeri</name>
    <dbReference type="NCBI Taxonomy" id="316"/>
    <lineage>
        <taxon>Bacteria</taxon>
        <taxon>Pseudomonadati</taxon>
        <taxon>Pseudomonadota</taxon>
        <taxon>Gammaproteobacteria</taxon>
        <taxon>Pseudomonadales</taxon>
        <taxon>Pseudomonadaceae</taxon>
        <taxon>Stutzerimonas</taxon>
    </lineage>
</organism>
<dbReference type="RefSeq" id="WP_279648052.1">
    <property type="nucleotide sequence ID" value="NZ_JAODZE010000053.1"/>
</dbReference>
<dbReference type="InterPro" id="IPR006516">
    <property type="entry name" value="G2P"/>
</dbReference>